<name>A0A820NWV3_9BILA</name>
<sequence length="73" mass="8614">PFAIAQCYFVTASISKELVREAQEQIVQPFFNVLCFGIYATSFYCYFIVSKRFRDQVINAIWLGHQRRNRVQS</sequence>
<keyword evidence="1" id="KW-0472">Membrane</keyword>
<protein>
    <submittedName>
        <fullName evidence="2">Uncharacterized protein</fullName>
    </submittedName>
</protein>
<organism evidence="2 3">
    <name type="scientific">Rotaria socialis</name>
    <dbReference type="NCBI Taxonomy" id="392032"/>
    <lineage>
        <taxon>Eukaryota</taxon>
        <taxon>Metazoa</taxon>
        <taxon>Spiralia</taxon>
        <taxon>Gnathifera</taxon>
        <taxon>Rotifera</taxon>
        <taxon>Eurotatoria</taxon>
        <taxon>Bdelloidea</taxon>
        <taxon>Philodinida</taxon>
        <taxon>Philodinidae</taxon>
        <taxon>Rotaria</taxon>
    </lineage>
</organism>
<dbReference type="AlphaFoldDB" id="A0A820NWV3"/>
<proteinExistence type="predicted"/>
<feature type="transmembrane region" description="Helical" evidence="1">
    <location>
        <begin position="30"/>
        <end position="49"/>
    </location>
</feature>
<dbReference type="EMBL" id="CAJOBP010003229">
    <property type="protein sequence ID" value="CAF4395234.1"/>
    <property type="molecule type" value="Genomic_DNA"/>
</dbReference>
<keyword evidence="3" id="KW-1185">Reference proteome</keyword>
<feature type="non-terminal residue" evidence="2">
    <location>
        <position position="1"/>
    </location>
</feature>
<gene>
    <name evidence="2" type="ORF">UJA718_LOCUS18712</name>
</gene>
<evidence type="ECO:0000313" key="2">
    <source>
        <dbReference type="EMBL" id="CAF4395234.1"/>
    </source>
</evidence>
<evidence type="ECO:0000313" key="3">
    <source>
        <dbReference type="Proteomes" id="UP000663873"/>
    </source>
</evidence>
<keyword evidence="1" id="KW-1133">Transmembrane helix</keyword>
<comment type="caution">
    <text evidence="2">The sequence shown here is derived from an EMBL/GenBank/DDBJ whole genome shotgun (WGS) entry which is preliminary data.</text>
</comment>
<accession>A0A820NWV3</accession>
<dbReference type="Proteomes" id="UP000663873">
    <property type="component" value="Unassembled WGS sequence"/>
</dbReference>
<keyword evidence="1" id="KW-0812">Transmembrane</keyword>
<evidence type="ECO:0000256" key="1">
    <source>
        <dbReference type="SAM" id="Phobius"/>
    </source>
</evidence>
<reference evidence="2" key="1">
    <citation type="submission" date="2021-02" db="EMBL/GenBank/DDBJ databases">
        <authorList>
            <person name="Nowell W R."/>
        </authorList>
    </citation>
    <scope>NUCLEOTIDE SEQUENCE</scope>
</reference>